<dbReference type="GO" id="GO:0004016">
    <property type="term" value="F:adenylate cyclase activity"/>
    <property type="evidence" value="ECO:0007669"/>
    <property type="project" value="UniProtKB-ARBA"/>
</dbReference>
<dbReference type="SUPFAM" id="SSF55073">
    <property type="entry name" value="Nucleotide cyclase"/>
    <property type="match status" value="1"/>
</dbReference>
<evidence type="ECO:0000256" key="1">
    <source>
        <dbReference type="SAM" id="Phobius"/>
    </source>
</evidence>
<dbReference type="OrthoDB" id="9789782at2"/>
<dbReference type="PROSITE" id="PS50125">
    <property type="entry name" value="GUANYLATE_CYCLASE_2"/>
    <property type="match status" value="1"/>
</dbReference>
<keyword evidence="1" id="KW-0812">Transmembrane</keyword>
<evidence type="ECO:0000313" key="4">
    <source>
        <dbReference type="Proteomes" id="UP000184221"/>
    </source>
</evidence>
<dbReference type="AlphaFoldDB" id="A0A1M5P8B2"/>
<feature type="transmembrane region" description="Helical" evidence="1">
    <location>
        <begin position="69"/>
        <end position="88"/>
    </location>
</feature>
<dbReference type="CDD" id="cd07302">
    <property type="entry name" value="CHD"/>
    <property type="match status" value="1"/>
</dbReference>
<gene>
    <name evidence="3" type="ORF">SAMN05443551_1195</name>
</gene>
<feature type="transmembrane region" description="Helical" evidence="1">
    <location>
        <begin position="122"/>
        <end position="142"/>
    </location>
</feature>
<evidence type="ECO:0000259" key="2">
    <source>
        <dbReference type="PROSITE" id="PS50125"/>
    </source>
</evidence>
<reference evidence="3 4" key="1">
    <citation type="submission" date="2016-11" db="EMBL/GenBank/DDBJ databases">
        <authorList>
            <person name="Jaros S."/>
            <person name="Januszkiewicz K."/>
            <person name="Wedrychowicz H."/>
        </authorList>
    </citation>
    <scope>NUCLEOTIDE SEQUENCE [LARGE SCALE GENOMIC DNA]</scope>
    <source>
        <strain evidence="3 4">DSM 29431</strain>
    </source>
</reference>
<dbReference type="PANTHER" id="PTHR43081">
    <property type="entry name" value="ADENYLATE CYCLASE, TERMINAL-DIFFERENTIATION SPECIFIC-RELATED"/>
    <property type="match status" value="1"/>
</dbReference>
<feature type="transmembrane region" description="Helical" evidence="1">
    <location>
        <begin position="94"/>
        <end position="115"/>
    </location>
</feature>
<evidence type="ECO:0000313" key="3">
    <source>
        <dbReference type="EMBL" id="SHG97992.1"/>
    </source>
</evidence>
<dbReference type="EMBL" id="FQXC01000001">
    <property type="protein sequence ID" value="SHG97992.1"/>
    <property type="molecule type" value="Genomic_DNA"/>
</dbReference>
<feature type="domain" description="Guanylate cyclase" evidence="2">
    <location>
        <begin position="292"/>
        <end position="416"/>
    </location>
</feature>
<dbReference type="GO" id="GO:0035556">
    <property type="term" value="P:intracellular signal transduction"/>
    <property type="evidence" value="ECO:0007669"/>
    <property type="project" value="InterPro"/>
</dbReference>
<feature type="transmembrane region" description="Helical" evidence="1">
    <location>
        <begin position="217"/>
        <end position="239"/>
    </location>
</feature>
<dbReference type="InterPro" id="IPR050697">
    <property type="entry name" value="Adenylyl/Guanylyl_Cyclase_3/4"/>
</dbReference>
<name>A0A1M5P8B2_9RHOB</name>
<accession>A0A1M5P8B2</accession>
<keyword evidence="4" id="KW-1185">Reference proteome</keyword>
<keyword evidence="1" id="KW-1133">Transmembrane helix</keyword>
<dbReference type="GO" id="GO:0009190">
    <property type="term" value="P:cyclic nucleotide biosynthetic process"/>
    <property type="evidence" value="ECO:0007669"/>
    <property type="project" value="InterPro"/>
</dbReference>
<dbReference type="Gene3D" id="3.30.70.1230">
    <property type="entry name" value="Nucleotide cyclase"/>
    <property type="match status" value="1"/>
</dbReference>
<feature type="transmembrane region" description="Helical" evidence="1">
    <location>
        <begin position="148"/>
        <end position="171"/>
    </location>
</feature>
<proteinExistence type="predicted"/>
<dbReference type="Proteomes" id="UP000184221">
    <property type="component" value="Unassembled WGS sequence"/>
</dbReference>
<dbReference type="InterPro" id="IPR001054">
    <property type="entry name" value="A/G_cyclase"/>
</dbReference>
<dbReference type="PANTHER" id="PTHR43081:SF1">
    <property type="entry name" value="ADENYLATE CYCLASE, TERMINAL-DIFFERENTIATION SPECIFIC"/>
    <property type="match status" value="1"/>
</dbReference>
<protein>
    <submittedName>
        <fullName evidence="3">Adenylate cyclase, class 3</fullName>
    </submittedName>
</protein>
<sequence length="468" mass="51069">MSATVPNPPACSLARRLASLTKPRITEPSFHGRLRLTYFQLLGPFLLATFSISFLLVQRRFPHLRSAIYFAASYASLACALTLDWLRVSFDPVVATYLTNIPYLSTAVFFAAGLFQVNDRDVPWRSITGAGLAVFLGVLWFRHVQPDLIMRTVVMTFGVSAILLYAVFRVLPHAPAGLKRAILWALALSAVLAIVRTVLTLMAEAETLSEQTYATSAVSWTLQLTTAMSALAVAVLLFAHYGLQVMRMLTDDGVRRVRQVEEQFSKFLSPSVVETLMASEGRDLAVQTRTISVLLVDLRGFTTYAQVHGSDAASAHVNRFLAVATEEIMNRNGTIDKYLGDAVLAFWNAPLLQEDHADLAIDTALAIQTRLRQLAEPMEAVAIVESGECSVGNHGTDQRMDYTAVGGAMNVVSRLEKVAKTRSVDVLVGPQAAELAQRDLQPIGDIVLPGITHAVRIHATNPTGPHEG</sequence>
<feature type="transmembrane region" description="Helical" evidence="1">
    <location>
        <begin position="183"/>
        <end position="205"/>
    </location>
</feature>
<organism evidence="3 4">
    <name type="scientific">Marivita hallyeonensis</name>
    <dbReference type="NCBI Taxonomy" id="996342"/>
    <lineage>
        <taxon>Bacteria</taxon>
        <taxon>Pseudomonadati</taxon>
        <taxon>Pseudomonadota</taxon>
        <taxon>Alphaproteobacteria</taxon>
        <taxon>Rhodobacterales</taxon>
        <taxon>Roseobacteraceae</taxon>
        <taxon>Marivita</taxon>
    </lineage>
</organism>
<dbReference type="InterPro" id="IPR029787">
    <property type="entry name" value="Nucleotide_cyclase"/>
</dbReference>
<dbReference type="STRING" id="996342.SAMN05443551_1195"/>
<keyword evidence="1" id="KW-0472">Membrane</keyword>
<feature type="transmembrane region" description="Helical" evidence="1">
    <location>
        <begin position="38"/>
        <end position="57"/>
    </location>
</feature>